<sequence length="56" mass="6600">MLAACSYSCGYQENADKTREPIDLEIFSKECGSWRRIFYMLMLTIIWEDSSLRLLT</sequence>
<reference evidence="1" key="1">
    <citation type="submission" date="2013-11" db="EMBL/GenBank/DDBJ databases">
        <title>The Genome Sequence of Phytophthora parasitica CHvinca01.</title>
        <authorList>
            <consortium name="The Broad Institute Genomics Platform"/>
            <person name="Russ C."/>
            <person name="Tyler B."/>
            <person name="Panabieres F."/>
            <person name="Shan W."/>
            <person name="Tripathy S."/>
            <person name="Grunwald N."/>
            <person name="Machado M."/>
            <person name="Johnson C.S."/>
            <person name="Arredondo F."/>
            <person name="Hong C."/>
            <person name="Coffey M."/>
            <person name="Young S.K."/>
            <person name="Zeng Q."/>
            <person name="Gargeya S."/>
            <person name="Fitzgerald M."/>
            <person name="Abouelleil A."/>
            <person name="Alvarado L."/>
            <person name="Chapman S.B."/>
            <person name="Gainer-Dewar J."/>
            <person name="Goldberg J."/>
            <person name="Griggs A."/>
            <person name="Gujja S."/>
            <person name="Hansen M."/>
            <person name="Howarth C."/>
            <person name="Imamovic A."/>
            <person name="Ireland A."/>
            <person name="Larimer J."/>
            <person name="McCowan C."/>
            <person name="Murphy C."/>
            <person name="Pearson M."/>
            <person name="Poon T.W."/>
            <person name="Priest M."/>
            <person name="Roberts A."/>
            <person name="Saif S."/>
            <person name="Shea T."/>
            <person name="Sykes S."/>
            <person name="Wortman J."/>
            <person name="Nusbaum C."/>
            <person name="Birren B."/>
        </authorList>
    </citation>
    <scope>NUCLEOTIDE SEQUENCE [LARGE SCALE GENOMIC DNA]</scope>
    <source>
        <strain evidence="1">CHvinca01</strain>
    </source>
</reference>
<accession>W2KNE4</accession>
<proteinExistence type="predicted"/>
<protein>
    <submittedName>
        <fullName evidence="1">Uncharacterized protein</fullName>
    </submittedName>
</protein>
<dbReference type="AlphaFoldDB" id="W2KNE4"/>
<dbReference type="EMBL" id="KI681490">
    <property type="protein sequence ID" value="ETL85890.1"/>
    <property type="molecule type" value="Genomic_DNA"/>
</dbReference>
<name>W2KNE4_PHYNI</name>
<evidence type="ECO:0000313" key="1">
    <source>
        <dbReference type="EMBL" id="ETL85890.1"/>
    </source>
</evidence>
<gene>
    <name evidence="1" type="ORF">L917_14628</name>
</gene>
<dbReference type="Proteomes" id="UP000054423">
    <property type="component" value="Unassembled WGS sequence"/>
</dbReference>
<organism evidence="1">
    <name type="scientific">Phytophthora nicotianae</name>
    <name type="common">Potato buckeye rot agent</name>
    <name type="synonym">Phytophthora parasitica</name>
    <dbReference type="NCBI Taxonomy" id="4792"/>
    <lineage>
        <taxon>Eukaryota</taxon>
        <taxon>Sar</taxon>
        <taxon>Stramenopiles</taxon>
        <taxon>Oomycota</taxon>
        <taxon>Peronosporomycetes</taxon>
        <taxon>Peronosporales</taxon>
        <taxon>Peronosporaceae</taxon>
        <taxon>Phytophthora</taxon>
    </lineage>
</organism>